<proteinExistence type="predicted"/>
<reference evidence="1 2" key="1">
    <citation type="journal article" date="2016" name="Nat. Commun.">
        <title>Thousands of microbial genomes shed light on interconnected biogeochemical processes in an aquifer system.</title>
        <authorList>
            <person name="Anantharaman K."/>
            <person name="Brown C.T."/>
            <person name="Hug L.A."/>
            <person name="Sharon I."/>
            <person name="Castelle C.J."/>
            <person name="Probst A.J."/>
            <person name="Thomas B.C."/>
            <person name="Singh A."/>
            <person name="Wilkins M.J."/>
            <person name="Karaoz U."/>
            <person name="Brodie E.L."/>
            <person name="Williams K.H."/>
            <person name="Hubbard S.S."/>
            <person name="Banfield J.F."/>
        </authorList>
    </citation>
    <scope>NUCLEOTIDE SEQUENCE [LARGE SCALE GENOMIC DNA]</scope>
</reference>
<name>A0A1G1KYY4_9BACT</name>
<accession>A0A1G1KYY4</accession>
<dbReference type="EMBL" id="MHFR01000037">
    <property type="protein sequence ID" value="OGW98073.1"/>
    <property type="molecule type" value="Genomic_DNA"/>
</dbReference>
<sequence length="93" mass="10711">MKNIFAERPVICLTPRDIEILKWIHSEGSKTATDIHERFWNGKSKKANAGFQRTRKLIEGGFIERGNPKLLYLSDEAKKRLKMQSVEGEICHA</sequence>
<evidence type="ECO:0000313" key="1">
    <source>
        <dbReference type="EMBL" id="OGW98073.1"/>
    </source>
</evidence>
<dbReference type="AlphaFoldDB" id="A0A1G1KYY4"/>
<gene>
    <name evidence="1" type="ORF">A3G33_07545</name>
</gene>
<evidence type="ECO:0000313" key="2">
    <source>
        <dbReference type="Proteomes" id="UP000178187"/>
    </source>
</evidence>
<protein>
    <recommendedName>
        <fullName evidence="3">MarR family transcriptional regulator</fullName>
    </recommendedName>
</protein>
<evidence type="ECO:0008006" key="3">
    <source>
        <dbReference type="Google" id="ProtNLM"/>
    </source>
</evidence>
<comment type="caution">
    <text evidence="1">The sequence shown here is derived from an EMBL/GenBank/DDBJ whole genome shotgun (WGS) entry which is preliminary data.</text>
</comment>
<dbReference type="Proteomes" id="UP000178187">
    <property type="component" value="Unassembled WGS sequence"/>
</dbReference>
<organism evidence="1 2">
    <name type="scientific">Candidatus Danuiimicrobium aquiferis</name>
    <dbReference type="NCBI Taxonomy" id="1801832"/>
    <lineage>
        <taxon>Bacteria</taxon>
        <taxon>Pseudomonadati</taxon>
        <taxon>Candidatus Omnitrophota</taxon>
        <taxon>Candidatus Danuiimicrobium</taxon>
    </lineage>
</organism>